<feature type="compositionally biased region" description="Basic residues" evidence="1">
    <location>
        <begin position="102"/>
        <end position="111"/>
    </location>
</feature>
<keyword evidence="3" id="KW-1185">Reference proteome</keyword>
<dbReference type="AlphaFoldDB" id="A0AAD8Q661"/>
<comment type="caution">
    <text evidence="2">The sequence shown here is derived from an EMBL/GenBank/DDBJ whole genome shotgun (WGS) entry which is preliminary data.</text>
</comment>
<evidence type="ECO:0000313" key="2">
    <source>
        <dbReference type="EMBL" id="KAK1596440.1"/>
    </source>
</evidence>
<dbReference type="Proteomes" id="UP001230504">
    <property type="component" value="Unassembled WGS sequence"/>
</dbReference>
<evidence type="ECO:0000313" key="3">
    <source>
        <dbReference type="Proteomes" id="UP001230504"/>
    </source>
</evidence>
<feature type="compositionally biased region" description="Polar residues" evidence="1">
    <location>
        <begin position="90"/>
        <end position="101"/>
    </location>
</feature>
<dbReference type="EMBL" id="JAHLJV010000012">
    <property type="protein sequence ID" value="KAK1596440.1"/>
    <property type="molecule type" value="Genomic_DNA"/>
</dbReference>
<organism evidence="2 3">
    <name type="scientific">Colletotrichum navitas</name>
    <dbReference type="NCBI Taxonomy" id="681940"/>
    <lineage>
        <taxon>Eukaryota</taxon>
        <taxon>Fungi</taxon>
        <taxon>Dikarya</taxon>
        <taxon>Ascomycota</taxon>
        <taxon>Pezizomycotina</taxon>
        <taxon>Sordariomycetes</taxon>
        <taxon>Hypocreomycetidae</taxon>
        <taxon>Glomerellales</taxon>
        <taxon>Glomerellaceae</taxon>
        <taxon>Colletotrichum</taxon>
        <taxon>Colletotrichum graminicola species complex</taxon>
    </lineage>
</organism>
<accession>A0AAD8Q661</accession>
<feature type="region of interest" description="Disordered" evidence="1">
    <location>
        <begin position="78"/>
        <end position="111"/>
    </location>
</feature>
<sequence>MSTSPDVGQPHLLSHLTRFKPFVGYSVHCTAPRRCGRGKGGGGGRARRPLCTCSISRSKDTHSVGSLDILQQDAVCEGQRDDDVVEPKSSFGSPKANGQQVKRQRSRTHLRRGQAKACARLNNRDATTAQQAANKHKKVGKQQQSTRMRTRTRSSIYCAYYVVQPTPTPTSVVPGSGRCVVS</sequence>
<evidence type="ECO:0000256" key="1">
    <source>
        <dbReference type="SAM" id="MobiDB-lite"/>
    </source>
</evidence>
<name>A0AAD8Q661_9PEZI</name>
<protein>
    <submittedName>
        <fullName evidence="2">Uncharacterized protein</fullName>
    </submittedName>
</protein>
<proteinExistence type="predicted"/>
<reference evidence="2" key="1">
    <citation type="submission" date="2021-06" db="EMBL/GenBank/DDBJ databases">
        <title>Comparative genomics, transcriptomics and evolutionary studies reveal genomic signatures of adaptation to plant cell wall in hemibiotrophic fungi.</title>
        <authorList>
            <consortium name="DOE Joint Genome Institute"/>
            <person name="Baroncelli R."/>
            <person name="Diaz J.F."/>
            <person name="Benocci T."/>
            <person name="Peng M."/>
            <person name="Battaglia E."/>
            <person name="Haridas S."/>
            <person name="Andreopoulos W."/>
            <person name="Labutti K."/>
            <person name="Pangilinan J."/>
            <person name="Floch G.L."/>
            <person name="Makela M.R."/>
            <person name="Henrissat B."/>
            <person name="Grigoriev I.V."/>
            <person name="Crouch J.A."/>
            <person name="De Vries R.P."/>
            <person name="Sukno S.A."/>
            <person name="Thon M.R."/>
        </authorList>
    </citation>
    <scope>NUCLEOTIDE SEQUENCE</scope>
    <source>
        <strain evidence="2">CBS 125086</strain>
    </source>
</reference>
<gene>
    <name evidence="2" type="ORF">LY79DRAFT_544827</name>
</gene>
<feature type="region of interest" description="Disordered" evidence="1">
    <location>
        <begin position="128"/>
        <end position="150"/>
    </location>
</feature>
<dbReference type="GeneID" id="85441379"/>
<dbReference type="RefSeq" id="XP_060417326.1">
    <property type="nucleotide sequence ID" value="XM_060557139.1"/>
</dbReference>